<feature type="domain" description="Rhodanese" evidence="1">
    <location>
        <begin position="6"/>
        <end position="95"/>
    </location>
</feature>
<dbReference type="PROSITE" id="PS50206">
    <property type="entry name" value="RHODANESE_3"/>
    <property type="match status" value="1"/>
</dbReference>
<keyword evidence="2" id="KW-0808">Transferase</keyword>
<evidence type="ECO:0000259" key="1">
    <source>
        <dbReference type="PROSITE" id="PS50206"/>
    </source>
</evidence>
<dbReference type="Pfam" id="PF00581">
    <property type="entry name" value="Rhodanese"/>
    <property type="match status" value="1"/>
</dbReference>
<dbReference type="STRING" id="180197.SAMN02982919_00154"/>
<accession>A0A1H9DYL5</accession>
<evidence type="ECO:0000313" key="2">
    <source>
        <dbReference type="EMBL" id="SEQ18417.1"/>
    </source>
</evidence>
<dbReference type="Gene3D" id="3.40.250.10">
    <property type="entry name" value="Rhodanese-like domain"/>
    <property type="match status" value="1"/>
</dbReference>
<dbReference type="EMBL" id="FOGD01000001">
    <property type="protein sequence ID" value="SEQ18417.1"/>
    <property type="molecule type" value="Genomic_DNA"/>
</dbReference>
<dbReference type="OrthoDB" id="9814704at2"/>
<dbReference type="GO" id="GO:0016740">
    <property type="term" value="F:transferase activity"/>
    <property type="evidence" value="ECO:0007669"/>
    <property type="project" value="UniProtKB-KW"/>
</dbReference>
<dbReference type="PANTHER" id="PTHR45431">
    <property type="entry name" value="RHODANESE-LIKE DOMAIN-CONTAINING PROTEIN 15, CHLOROPLASTIC"/>
    <property type="match status" value="1"/>
</dbReference>
<organism evidence="2 3">
    <name type="scientific">Giesbergeria anulus</name>
    <dbReference type="NCBI Taxonomy" id="180197"/>
    <lineage>
        <taxon>Bacteria</taxon>
        <taxon>Pseudomonadati</taxon>
        <taxon>Pseudomonadota</taxon>
        <taxon>Betaproteobacteria</taxon>
        <taxon>Burkholderiales</taxon>
        <taxon>Comamonadaceae</taxon>
        <taxon>Giesbergeria</taxon>
    </lineage>
</organism>
<dbReference type="SMART" id="SM00450">
    <property type="entry name" value="RHOD"/>
    <property type="match status" value="1"/>
</dbReference>
<dbReference type="RefSeq" id="WP_091451258.1">
    <property type="nucleotide sequence ID" value="NZ_FOGD01000001.1"/>
</dbReference>
<dbReference type="SUPFAM" id="SSF52821">
    <property type="entry name" value="Rhodanese/Cell cycle control phosphatase"/>
    <property type="match status" value="1"/>
</dbReference>
<gene>
    <name evidence="2" type="ORF">SAMN02982919_00154</name>
</gene>
<dbReference type="CDD" id="cd00158">
    <property type="entry name" value="RHOD"/>
    <property type="match status" value="1"/>
</dbReference>
<dbReference type="InterPro" id="IPR052367">
    <property type="entry name" value="Thiosulfate_ST/Rhodanese-like"/>
</dbReference>
<reference evidence="2 3" key="1">
    <citation type="submission" date="2016-10" db="EMBL/GenBank/DDBJ databases">
        <authorList>
            <person name="de Groot N.N."/>
        </authorList>
    </citation>
    <scope>NUCLEOTIDE SEQUENCE [LARGE SCALE GENOMIC DNA]</scope>
    <source>
        <strain evidence="2 3">ATCC 35958</strain>
    </source>
</reference>
<keyword evidence="3" id="KW-1185">Reference proteome</keyword>
<dbReference type="InterPro" id="IPR036873">
    <property type="entry name" value="Rhodanese-like_dom_sf"/>
</dbReference>
<evidence type="ECO:0000313" key="3">
    <source>
        <dbReference type="Proteomes" id="UP000199766"/>
    </source>
</evidence>
<dbReference type="InterPro" id="IPR001763">
    <property type="entry name" value="Rhodanese-like_dom"/>
</dbReference>
<name>A0A1H9DYL5_9BURK</name>
<protein>
    <submittedName>
        <fullName evidence="2">Rhodanese-related sulfurtransferase</fullName>
    </submittedName>
</protein>
<dbReference type="Proteomes" id="UP000199766">
    <property type="component" value="Unassembled WGS sequence"/>
</dbReference>
<proteinExistence type="predicted"/>
<dbReference type="PANTHER" id="PTHR45431:SF3">
    <property type="entry name" value="RHODANESE-LIKE DOMAIN-CONTAINING PROTEIN 15, CHLOROPLASTIC"/>
    <property type="match status" value="1"/>
</dbReference>
<sequence>MRDLIDKENGVLLDVRSSGEFAAGHVAGAINLPLDRLTQEVSALCPEKEKPLVVYCLSGARSGMAVQWLQQTGYTQAINGGGVSTVALQLGRPIQRL</sequence>
<dbReference type="AlphaFoldDB" id="A0A1H9DYL5"/>